<keyword evidence="3" id="KW-0186">Copper</keyword>
<reference evidence="6 7" key="1">
    <citation type="submission" date="2019-12" db="EMBL/GenBank/DDBJ databases">
        <title>Draft Genome Sequences of Six Type Strains of the Genus Massilia.</title>
        <authorList>
            <person name="Miess H."/>
            <person name="Frediansyah A."/>
            <person name="Goeker M."/>
            <person name="Gross H."/>
        </authorList>
    </citation>
    <scope>NUCLEOTIDE SEQUENCE [LARGE SCALE GENOMIC DNA]</scope>
    <source>
        <strain evidence="6 7">DSM 26639</strain>
    </source>
</reference>
<accession>A0ABX6FJC2</accession>
<dbReference type="EMBL" id="CP046904">
    <property type="protein sequence ID" value="QGZ37677.1"/>
    <property type="molecule type" value="Genomic_DNA"/>
</dbReference>
<evidence type="ECO:0000256" key="1">
    <source>
        <dbReference type="ARBA" id="ARBA00009928"/>
    </source>
</evidence>
<comment type="similarity">
    <text evidence="1">Belongs to the tyrosinase family.</text>
</comment>
<evidence type="ECO:0000313" key="6">
    <source>
        <dbReference type="EMBL" id="QGZ37677.1"/>
    </source>
</evidence>
<sequence length="581" mass="62857">MRGMSPCSALAPERVRQARGYMRIHGCAGPPFAARCQCQSCTPAPRSAPSLTAAASRTAAACIPRAARDHVPHGCRPSGPAVLTEAAMWTLSRREFMKTGMLAAGAVLLPQSDPASRACTRMRYSLATDRGRRMLTTYADSVRRMNSQRWYPESNPLSWTFQWYTHMVRGDRTKAAELARIYPAGGATMALANDMWNTCQSHLGQPQEYFLPWHRLYLICFEDLIRAVSGDNCFTLPYWDYTDPAQQALPIQFRQPGHYTWGALYRADRYAEINAGTPLPAGPVRLALDLACMKSGSYNPQDGDAGFCANLDSLLHGAVHLDIGTKLGMGAVPWAANDPVFWVHHCNIDRIWASWNAAGGSNPSDSAFLDKTFTFADSRGQPRIGRIGDVLAAVPAAYDAYLDRPAGSLPFQGASAQRAARDVLESNAPDEDGDIRLGELPAAVGLHGPNGAPAGGPPWLRSAGHLILAIEGRRAMEFVGAAFNVYVHGVRRPELTPDSPAFVGQLNFFGLESMHGHDGDGHDSEGHDSDAGKDASFVLRDETRAFLAGLHTGALVVTLQPTAPTAGLEVATVRRIALVPR</sequence>
<gene>
    <name evidence="6" type="ORF">GO485_00465</name>
</gene>
<keyword evidence="2" id="KW-0479">Metal-binding</keyword>
<dbReference type="PANTHER" id="PTHR11474:SF126">
    <property type="entry name" value="TYROSINASE-LIKE PROTEIN TYR-1-RELATED"/>
    <property type="match status" value="1"/>
</dbReference>
<dbReference type="Gene3D" id="1.10.1280.10">
    <property type="entry name" value="Di-copper center containing domain from catechol oxidase"/>
    <property type="match status" value="1"/>
</dbReference>
<dbReference type="Proteomes" id="UP000437862">
    <property type="component" value="Chromosome"/>
</dbReference>
<organism evidence="6 7">
    <name type="scientific">Pseudoduganella flava</name>
    <dbReference type="NCBI Taxonomy" id="871742"/>
    <lineage>
        <taxon>Bacteria</taxon>
        <taxon>Pseudomonadati</taxon>
        <taxon>Pseudomonadota</taxon>
        <taxon>Betaproteobacteria</taxon>
        <taxon>Burkholderiales</taxon>
        <taxon>Oxalobacteraceae</taxon>
        <taxon>Telluria group</taxon>
        <taxon>Pseudoduganella</taxon>
    </lineage>
</organism>
<feature type="region of interest" description="Disordered" evidence="4">
    <location>
        <begin position="514"/>
        <end position="533"/>
    </location>
</feature>
<dbReference type="InterPro" id="IPR008922">
    <property type="entry name" value="Di-copper_centre_dom_sf"/>
</dbReference>
<evidence type="ECO:0000256" key="3">
    <source>
        <dbReference type="ARBA" id="ARBA00023008"/>
    </source>
</evidence>
<evidence type="ECO:0000259" key="5">
    <source>
        <dbReference type="PROSITE" id="PS00498"/>
    </source>
</evidence>
<dbReference type="PROSITE" id="PS00498">
    <property type="entry name" value="TYROSINASE_2"/>
    <property type="match status" value="1"/>
</dbReference>
<dbReference type="InterPro" id="IPR002227">
    <property type="entry name" value="Tyrosinase_Cu-bd"/>
</dbReference>
<proteinExistence type="inferred from homology"/>
<dbReference type="SUPFAM" id="SSF48056">
    <property type="entry name" value="Di-copper centre-containing domain"/>
    <property type="match status" value="1"/>
</dbReference>
<keyword evidence="7" id="KW-1185">Reference proteome</keyword>
<feature type="domain" description="Tyrosinase copper-binding" evidence="5">
    <location>
        <begin position="338"/>
        <end position="349"/>
    </location>
</feature>
<evidence type="ECO:0000256" key="2">
    <source>
        <dbReference type="ARBA" id="ARBA00022723"/>
    </source>
</evidence>
<evidence type="ECO:0000313" key="7">
    <source>
        <dbReference type="Proteomes" id="UP000437862"/>
    </source>
</evidence>
<evidence type="ECO:0000256" key="4">
    <source>
        <dbReference type="SAM" id="MobiDB-lite"/>
    </source>
</evidence>
<dbReference type="PRINTS" id="PR00092">
    <property type="entry name" value="TYROSINASE"/>
</dbReference>
<name>A0ABX6FJC2_9BURK</name>
<protein>
    <recommendedName>
        <fullName evidence="5">Tyrosinase copper-binding domain-containing protein</fullName>
    </recommendedName>
</protein>
<dbReference type="PANTHER" id="PTHR11474">
    <property type="entry name" value="TYROSINASE FAMILY MEMBER"/>
    <property type="match status" value="1"/>
</dbReference>
<dbReference type="Pfam" id="PF00264">
    <property type="entry name" value="Tyrosinase"/>
    <property type="match status" value="2"/>
</dbReference>
<dbReference type="InterPro" id="IPR050316">
    <property type="entry name" value="Tyrosinase/Hemocyanin"/>
</dbReference>